<organism evidence="1 2">
    <name type="scientific">Kutzneria viridogrisea</name>
    <dbReference type="NCBI Taxonomy" id="47990"/>
    <lineage>
        <taxon>Bacteria</taxon>
        <taxon>Bacillati</taxon>
        <taxon>Actinomycetota</taxon>
        <taxon>Actinomycetes</taxon>
        <taxon>Pseudonocardiales</taxon>
        <taxon>Pseudonocardiaceae</taxon>
        <taxon>Kutzneria</taxon>
    </lineage>
</organism>
<dbReference type="Proteomes" id="UP000517916">
    <property type="component" value="Unassembled WGS sequence"/>
</dbReference>
<dbReference type="RefSeq" id="WP_182836534.1">
    <property type="nucleotide sequence ID" value="NZ_BAAABQ010000065.1"/>
</dbReference>
<sequence>MALEDYAERCRQAHAAEVERGEHDAKCEYGKTDRHGSVLWLCHCSMRRRHAAGHTEPPGELEWQNPICPRCSEEVELDGDSWTCPRCRCVWDSGGREAEFYDEYGDITPADEVVTENTCDTSTFDAALTKARTALEVTDRG</sequence>
<keyword evidence="2" id="KW-1185">Reference proteome</keyword>
<evidence type="ECO:0000313" key="1">
    <source>
        <dbReference type="EMBL" id="MBA8924024.1"/>
    </source>
</evidence>
<dbReference type="EMBL" id="JACJID010000001">
    <property type="protein sequence ID" value="MBA8924024.1"/>
    <property type="molecule type" value="Genomic_DNA"/>
</dbReference>
<gene>
    <name evidence="1" type="ORF">BC739_001221</name>
</gene>
<reference evidence="1 2" key="1">
    <citation type="submission" date="2020-08" db="EMBL/GenBank/DDBJ databases">
        <title>Genomic Encyclopedia of Archaeal and Bacterial Type Strains, Phase II (KMG-II): from individual species to whole genera.</title>
        <authorList>
            <person name="Goeker M."/>
        </authorList>
    </citation>
    <scope>NUCLEOTIDE SEQUENCE [LARGE SCALE GENOMIC DNA]</scope>
    <source>
        <strain evidence="1 2">DSM 43850</strain>
    </source>
</reference>
<proteinExistence type="predicted"/>
<comment type="caution">
    <text evidence="1">The sequence shown here is derived from an EMBL/GenBank/DDBJ whole genome shotgun (WGS) entry which is preliminary data.</text>
</comment>
<protein>
    <submittedName>
        <fullName evidence="1">Uncharacterized protein</fullName>
    </submittedName>
</protein>
<evidence type="ECO:0000313" key="2">
    <source>
        <dbReference type="Proteomes" id="UP000517916"/>
    </source>
</evidence>
<accession>A0ABR6BBR7</accession>
<name>A0ABR6BBR7_9PSEU</name>